<evidence type="ECO:0000313" key="2">
    <source>
        <dbReference type="EMBL" id="CAA98520.2"/>
    </source>
</evidence>
<feature type="transmembrane region" description="Helical" evidence="1">
    <location>
        <begin position="6"/>
        <end position="29"/>
    </location>
</feature>
<feature type="transmembrane region" description="Helical" evidence="1">
    <location>
        <begin position="204"/>
        <end position="227"/>
    </location>
</feature>
<dbReference type="OrthoDB" id="5793238at2759"/>
<feature type="transmembrane region" description="Helical" evidence="1">
    <location>
        <begin position="123"/>
        <end position="142"/>
    </location>
</feature>
<evidence type="ECO:0000256" key="1">
    <source>
        <dbReference type="SAM" id="Phobius"/>
    </source>
</evidence>
<feature type="transmembrane region" description="Helical" evidence="1">
    <location>
        <begin position="148"/>
        <end position="170"/>
    </location>
</feature>
<keyword evidence="1" id="KW-0472">Membrane</keyword>
<dbReference type="OMA" id="IVMLIHR"/>
<dbReference type="IntAct" id="Q22117">
    <property type="interactions" value="1"/>
</dbReference>
<evidence type="ECO:0000313" key="3">
    <source>
        <dbReference type="Proteomes" id="UP000001940"/>
    </source>
</evidence>
<dbReference type="RefSeq" id="NP_505869.2">
    <property type="nucleotide sequence ID" value="NM_073468.2"/>
</dbReference>
<dbReference type="GeneID" id="188027"/>
<organism evidence="2 3">
    <name type="scientific">Caenorhabditis elegans</name>
    <dbReference type="NCBI Taxonomy" id="6239"/>
    <lineage>
        <taxon>Eukaryota</taxon>
        <taxon>Metazoa</taxon>
        <taxon>Ecdysozoa</taxon>
        <taxon>Nematoda</taxon>
        <taxon>Chromadorea</taxon>
        <taxon>Rhabditida</taxon>
        <taxon>Rhabditina</taxon>
        <taxon>Rhabditomorpha</taxon>
        <taxon>Rhabditoidea</taxon>
        <taxon>Rhabditidae</taxon>
        <taxon>Peloderinae</taxon>
        <taxon>Caenorhabditis</taxon>
    </lineage>
</organism>
<dbReference type="PhylomeDB" id="Q22117"/>
<dbReference type="AGR" id="WB:WBGene00011402"/>
<dbReference type="eggNOG" id="ENOG502TGUB">
    <property type="taxonomic scope" value="Eukaryota"/>
</dbReference>
<dbReference type="CTD" id="188027"/>
<keyword evidence="1" id="KW-0812">Transmembrane</keyword>
<name>Q22117_CAEEL</name>
<dbReference type="FunCoup" id="Q22117">
    <property type="interactions" value="1"/>
</dbReference>
<feature type="transmembrane region" description="Helical" evidence="1">
    <location>
        <begin position="36"/>
        <end position="58"/>
    </location>
</feature>
<dbReference type="SMR" id="Q22117"/>
<reference evidence="2 3" key="1">
    <citation type="journal article" date="1998" name="Science">
        <title>Genome sequence of the nematode C. elegans: a platform for investigating biology.</title>
        <authorList>
            <consortium name="The C. elegans sequencing consortium"/>
            <person name="Sulson J.E."/>
            <person name="Waterston R."/>
        </authorList>
    </citation>
    <scope>NUCLEOTIDE SEQUENCE [LARGE SCALE GENOMIC DNA]</scope>
    <source>
        <strain evidence="2 3">Bristol N2</strain>
    </source>
</reference>
<dbReference type="HOGENOM" id="CLU_1027576_0_0_1"/>
<dbReference type="KEGG" id="cel:CELE_T03F7.5"/>
<accession>Q22117</accession>
<keyword evidence="1" id="KW-1133">Transmembrane helix</keyword>
<dbReference type="Proteomes" id="UP000001940">
    <property type="component" value="Chromosome V"/>
</dbReference>
<feature type="transmembrane region" description="Helical" evidence="1">
    <location>
        <begin position="239"/>
        <end position="261"/>
    </location>
</feature>
<dbReference type="WormBase" id="T03F7.5">
    <property type="protein sequence ID" value="CE42018"/>
    <property type="gene ID" value="WBGene00011402"/>
</dbReference>
<protein>
    <submittedName>
        <fullName evidence="2">Serpentine Receptor, class E (Epsilon)</fullName>
    </submittedName>
</protein>
<dbReference type="EMBL" id="BX284605">
    <property type="protein sequence ID" value="CAA98520.2"/>
    <property type="molecule type" value="Genomic_DNA"/>
</dbReference>
<keyword evidence="2" id="KW-0675">Receptor</keyword>
<sequence length="312" mass="36553">MIWYFLLCLHFIFEIVGVLSHLIFLKLVVFQKIMDFYCSISLGLISLSMILMLVTYFLESAVCLSIGSVFEDDQCAEIPIKKIILCIHRFAEAFSLAAQLFFTIERVLSIQFSKIQRTLFFKLFFLAGFVFENGFAISYVYTNVILGGYGLFWLVTFQLAVIANFPFIYYAKRISSSKYKANVTTYSLKRKHNLYNFYEIARSFLYSTAIYMFAQLTCFCILWGAAVTGVMYSVEFHRWFFVISLIWNANLAIFPWIVMLIHRSQRERLNRLWSQIFTKSKVSSKILGMNGKELVTTPTQFDYFNQLQRAWE</sequence>
<evidence type="ECO:0000313" key="4">
    <source>
        <dbReference type="WormBase" id="T03F7.5"/>
    </source>
</evidence>
<dbReference type="PaxDb" id="6239-T03F7.5"/>
<dbReference type="UCSC" id="T03F7.5">
    <property type="organism name" value="c. elegans"/>
</dbReference>
<keyword evidence="3" id="KW-1185">Reference proteome</keyword>
<gene>
    <name evidence="2" type="ORF">CELE_T03F7.5</name>
    <name evidence="2 4" type="ORF">T03F7.5</name>
</gene>
<dbReference type="AlphaFoldDB" id="Q22117"/>
<dbReference type="InParanoid" id="Q22117"/>
<dbReference type="Bgee" id="WBGene00011402">
    <property type="expression patterns" value="Expressed in pharyngeal muscle cell (C elegans)"/>
</dbReference>
<proteinExistence type="predicted"/>